<keyword evidence="1" id="KW-0812">Transmembrane</keyword>
<protein>
    <submittedName>
        <fullName evidence="2">DUF1129 family protein</fullName>
    </submittedName>
</protein>
<dbReference type="EMBL" id="CP060724">
    <property type="protein sequence ID" value="QNN75917.1"/>
    <property type="molecule type" value="Genomic_DNA"/>
</dbReference>
<dbReference type="AlphaFoldDB" id="A0A7G9T742"/>
<evidence type="ECO:0000256" key="1">
    <source>
        <dbReference type="SAM" id="Phobius"/>
    </source>
</evidence>
<dbReference type="Proteomes" id="UP000515800">
    <property type="component" value="Chromosome"/>
</dbReference>
<evidence type="ECO:0000313" key="2">
    <source>
        <dbReference type="EMBL" id="QNN75917.1"/>
    </source>
</evidence>
<feature type="transmembrane region" description="Helical" evidence="1">
    <location>
        <begin position="164"/>
        <end position="187"/>
    </location>
</feature>
<name>A0A7G9T742_9LACO</name>
<organism evidence="2 3">
    <name type="scientific">Weissella diestrammenae</name>
    <dbReference type="NCBI Taxonomy" id="1162633"/>
    <lineage>
        <taxon>Bacteria</taxon>
        <taxon>Bacillati</taxon>
        <taxon>Bacillota</taxon>
        <taxon>Bacilli</taxon>
        <taxon>Lactobacillales</taxon>
        <taxon>Lactobacillaceae</taxon>
        <taxon>Weissella</taxon>
    </lineage>
</organism>
<dbReference type="Pfam" id="PF06570">
    <property type="entry name" value="DUF1129"/>
    <property type="match status" value="1"/>
</dbReference>
<feature type="transmembrane region" description="Helical" evidence="1">
    <location>
        <begin position="132"/>
        <end position="152"/>
    </location>
</feature>
<feature type="transmembrane region" description="Helical" evidence="1">
    <location>
        <begin position="98"/>
        <end position="120"/>
    </location>
</feature>
<proteinExistence type="predicted"/>
<dbReference type="InterPro" id="IPR009214">
    <property type="entry name" value="DUF1129"/>
</dbReference>
<evidence type="ECO:0000313" key="3">
    <source>
        <dbReference type="Proteomes" id="UP000515800"/>
    </source>
</evidence>
<keyword evidence="1" id="KW-0472">Membrane</keyword>
<feature type="transmembrane region" description="Helical" evidence="1">
    <location>
        <begin position="193"/>
        <end position="211"/>
    </location>
</feature>
<dbReference type="KEGG" id="wdi:H9L19_03410"/>
<reference evidence="2 3" key="1">
    <citation type="submission" date="2020-08" db="EMBL/GenBank/DDBJ databases">
        <title>Genome sequence of Weissella diestrammenae KACC 16890T.</title>
        <authorList>
            <person name="Hyun D.-W."/>
            <person name="Bae J.-W."/>
        </authorList>
    </citation>
    <scope>NUCLEOTIDE SEQUENCE [LARGE SCALE GENOMIC DNA]</scope>
    <source>
        <strain evidence="2 3">KACC 16890</strain>
    </source>
</reference>
<accession>A0A7G9T742</accession>
<keyword evidence="3" id="KW-1185">Reference proteome</keyword>
<gene>
    <name evidence="2" type="ORF">H9L19_03410</name>
</gene>
<sequence>MTEENELKMPTRQDLATSGLSKRNQQFVYAVVTLVSVPEKQLPLVQNIQNELLAGQKVGKTARQIYGTPEAALGITASAQQKTKATGMAYANYKFGDLAIDNTLTFLMLFSLMFGITLLFQKTGTASQNPGAAGLTALIITAGLGGILFAFITKLTTASTINRWLRIVTAILAFILWFAIYLLVSLIPKGINPILPGYVYLIIAVVTFFGFRAWRKRTGITGGFLGSTQRPNR</sequence>
<dbReference type="RefSeq" id="WP_187529745.1">
    <property type="nucleotide sequence ID" value="NZ_CP060724.1"/>
</dbReference>
<keyword evidence="1" id="KW-1133">Transmembrane helix</keyword>